<dbReference type="InParanoid" id="A0A369JFU7"/>
<feature type="region of interest" description="Disordered" evidence="1">
    <location>
        <begin position="220"/>
        <end position="245"/>
    </location>
</feature>
<feature type="region of interest" description="Disordered" evidence="1">
    <location>
        <begin position="1"/>
        <end position="115"/>
    </location>
</feature>
<comment type="caution">
    <text evidence="2">The sequence shown here is derived from an EMBL/GenBank/DDBJ whole genome shotgun (WGS) entry which is preliminary data.</text>
</comment>
<organism evidence="2 3">
    <name type="scientific">Hypsizygus marmoreus</name>
    <name type="common">White beech mushroom</name>
    <name type="synonym">Agaricus marmoreus</name>
    <dbReference type="NCBI Taxonomy" id="39966"/>
    <lineage>
        <taxon>Eukaryota</taxon>
        <taxon>Fungi</taxon>
        <taxon>Dikarya</taxon>
        <taxon>Basidiomycota</taxon>
        <taxon>Agaricomycotina</taxon>
        <taxon>Agaricomycetes</taxon>
        <taxon>Agaricomycetidae</taxon>
        <taxon>Agaricales</taxon>
        <taxon>Tricholomatineae</taxon>
        <taxon>Lyophyllaceae</taxon>
        <taxon>Hypsizygus</taxon>
    </lineage>
</organism>
<dbReference type="OrthoDB" id="2683368at2759"/>
<reference evidence="2" key="1">
    <citation type="submission" date="2018-04" db="EMBL/GenBank/DDBJ databases">
        <title>Whole genome sequencing of Hypsizygus marmoreus.</title>
        <authorList>
            <person name="Choi I.-G."/>
            <person name="Min B."/>
            <person name="Kim J.-G."/>
            <person name="Kim S."/>
            <person name="Oh Y.-L."/>
            <person name="Kong W.-S."/>
            <person name="Park H."/>
            <person name="Jeong J."/>
            <person name="Song E.-S."/>
        </authorList>
    </citation>
    <scope>NUCLEOTIDE SEQUENCE [LARGE SCALE GENOMIC DNA]</scope>
    <source>
        <strain evidence="2">51987-8</strain>
    </source>
</reference>
<feature type="compositionally biased region" description="Polar residues" evidence="1">
    <location>
        <begin position="258"/>
        <end position="267"/>
    </location>
</feature>
<feature type="compositionally biased region" description="Basic and acidic residues" evidence="1">
    <location>
        <begin position="272"/>
        <end position="285"/>
    </location>
</feature>
<evidence type="ECO:0000256" key="1">
    <source>
        <dbReference type="SAM" id="MobiDB-lite"/>
    </source>
</evidence>
<dbReference type="Proteomes" id="UP000076154">
    <property type="component" value="Unassembled WGS sequence"/>
</dbReference>
<proteinExistence type="predicted"/>
<feature type="compositionally biased region" description="Basic residues" evidence="1">
    <location>
        <begin position="32"/>
        <end position="41"/>
    </location>
</feature>
<name>A0A369JFU7_HYPMA</name>
<accession>A0A369JFU7</accession>
<feature type="compositionally biased region" description="Basic and acidic residues" evidence="1">
    <location>
        <begin position="302"/>
        <end position="311"/>
    </location>
</feature>
<feature type="region of interest" description="Disordered" evidence="1">
    <location>
        <begin position="258"/>
        <end position="333"/>
    </location>
</feature>
<sequence>MGRDLTTIPNPRSRSLERSLEYVVSSSENKTRSRSASRHSNRQQSIASIPRRPHPTPPVPGSSRASHLSSSSYTTDASSSGSSIHDRYKFGPGYSSSRTSLDDKGKAPTSSRSSLEGNVKHDIILYLERPEFVDFDTGKDESKSNSAGDGSAIWNRVATVASTLTISVSKAWAASIASQAGEETPVGQESRLIRAMKAYHLDKARDPTDLPTWLFDERERRRPTNIRRPSTPHTATSETASLRTPRNVYDVQVPIASSRPTAVSGNQGLPRKATDRLKAMRDAKRSAPGSGFVPRHSTVETTENKSQHNDNPKGITRPRVAMGLPSGPRRVRE</sequence>
<dbReference type="EMBL" id="LUEZ02000055">
    <property type="protein sequence ID" value="RDB21031.1"/>
    <property type="molecule type" value="Genomic_DNA"/>
</dbReference>
<evidence type="ECO:0000313" key="2">
    <source>
        <dbReference type="EMBL" id="RDB21031.1"/>
    </source>
</evidence>
<feature type="compositionally biased region" description="Low complexity" evidence="1">
    <location>
        <begin position="61"/>
        <end position="83"/>
    </location>
</feature>
<gene>
    <name evidence="2" type="ORF">Hypma_011566</name>
</gene>
<evidence type="ECO:0000313" key="3">
    <source>
        <dbReference type="Proteomes" id="UP000076154"/>
    </source>
</evidence>
<feature type="compositionally biased region" description="Polar residues" evidence="1">
    <location>
        <begin position="233"/>
        <end position="244"/>
    </location>
</feature>
<protein>
    <submittedName>
        <fullName evidence="2">Uncharacterized protein</fullName>
    </submittedName>
</protein>
<dbReference type="AlphaFoldDB" id="A0A369JFU7"/>
<keyword evidence="3" id="KW-1185">Reference proteome</keyword>